<feature type="domain" description="Cytochrome c-type biogenesis protein H TPR" evidence="5">
    <location>
        <begin position="127"/>
        <end position="258"/>
    </location>
</feature>
<dbReference type="InterPro" id="IPR056413">
    <property type="entry name" value="TPR_CcmH_CycH"/>
</dbReference>
<dbReference type="RefSeq" id="WP_198476140.1">
    <property type="nucleotide sequence ID" value="NZ_JADGMQ010000004.1"/>
</dbReference>
<evidence type="ECO:0000313" key="7">
    <source>
        <dbReference type="Proteomes" id="UP000601789"/>
    </source>
</evidence>
<protein>
    <submittedName>
        <fullName evidence="6">C-type cytochrome biogenesis protein CcmI</fullName>
    </submittedName>
</protein>
<evidence type="ECO:0000313" key="6">
    <source>
        <dbReference type="EMBL" id="MBI1620742.1"/>
    </source>
</evidence>
<name>A0ABS0SBR1_9HYPH</name>
<reference evidence="6 7" key="1">
    <citation type="submission" date="2020-10" db="EMBL/GenBank/DDBJ databases">
        <title>Aquamicrobium zhengzhouensis sp. nov., a exopolysaccharide producing bacterium isolated from farmland soil.</title>
        <authorList>
            <person name="Wang X."/>
        </authorList>
    </citation>
    <scope>NUCLEOTIDE SEQUENCE [LARGE SCALE GENOMIC DNA]</scope>
    <source>
        <strain evidence="7">cd-1</strain>
    </source>
</reference>
<evidence type="ECO:0000256" key="1">
    <source>
        <dbReference type="ARBA" id="ARBA00004196"/>
    </source>
</evidence>
<dbReference type="InterPro" id="IPR017560">
    <property type="entry name" value="Cyt_c_biogenesis_CcmI"/>
</dbReference>
<dbReference type="Gene3D" id="1.25.40.10">
    <property type="entry name" value="Tetratricopeptide repeat domain"/>
    <property type="match status" value="2"/>
</dbReference>
<dbReference type="Pfam" id="PF23914">
    <property type="entry name" value="TPR_CcmH_CycH"/>
    <property type="match status" value="1"/>
</dbReference>
<keyword evidence="3" id="KW-0201">Cytochrome c-type biogenesis</keyword>
<keyword evidence="7" id="KW-1185">Reference proteome</keyword>
<dbReference type="InterPro" id="IPR011990">
    <property type="entry name" value="TPR-like_helical_dom_sf"/>
</dbReference>
<accession>A0ABS0SBR1</accession>
<evidence type="ECO:0000256" key="3">
    <source>
        <dbReference type="ARBA" id="ARBA00022748"/>
    </source>
</evidence>
<sequence>MAFWIIAALLTFAGCLAVLLPVVGNRSAVTRDADHDLSVYQDQLSELDRDLDRGTIDEREAAEARAEIGRRILKLSAEEQRSVSAGRFGKVAATIAVLLVPLASWGVYSMTGSPELSGQPLQARLSKNPAESTIDELVARAEAHLAANPQDGRGWEVLAPIYYRVGRFSESVTAWRNAITLNGQDADRELGLADSLTAASGGVIIADAREAYERALELDPANLKAQFALAAALSQEGRDDDAAVALRTMLEQLPNDSPWQDVVRRALATISGDDSNLIAGDDQSAMIENMVAGLDQRLREQPQDPAGWQRLVHSYTVLGRIADASDALARGIDALGADSEAGKELAAFAAERGVGVKE</sequence>
<dbReference type="PANTHER" id="PTHR47870:SF1">
    <property type="entry name" value="CYTOCHROME C-TYPE BIOGENESIS PROTEIN CCMH"/>
    <property type="match status" value="1"/>
</dbReference>
<evidence type="ECO:0000256" key="2">
    <source>
        <dbReference type="ARBA" id="ARBA00022737"/>
    </source>
</evidence>
<keyword evidence="4" id="KW-0802">TPR repeat</keyword>
<dbReference type="EMBL" id="JADGMQ010000004">
    <property type="protein sequence ID" value="MBI1620742.1"/>
    <property type="molecule type" value="Genomic_DNA"/>
</dbReference>
<dbReference type="NCBIfam" id="TIGR03142">
    <property type="entry name" value="cytochro_ccmI"/>
    <property type="match status" value="1"/>
</dbReference>
<gene>
    <name evidence="6" type="primary">ccmI</name>
    <name evidence="6" type="ORF">IOD40_08715</name>
</gene>
<comment type="subcellular location">
    <subcellularLocation>
        <location evidence="1">Cell envelope</location>
    </subcellularLocation>
</comment>
<proteinExistence type="predicted"/>
<dbReference type="SUPFAM" id="SSF48452">
    <property type="entry name" value="TPR-like"/>
    <property type="match status" value="1"/>
</dbReference>
<evidence type="ECO:0000259" key="5">
    <source>
        <dbReference type="Pfam" id="PF23914"/>
    </source>
</evidence>
<dbReference type="InterPro" id="IPR051263">
    <property type="entry name" value="C-type_cytochrome_biogenesis"/>
</dbReference>
<organism evidence="6 7">
    <name type="scientific">Aquamicrobium zhengzhouense</name>
    <dbReference type="NCBI Taxonomy" id="2781738"/>
    <lineage>
        <taxon>Bacteria</taxon>
        <taxon>Pseudomonadati</taxon>
        <taxon>Pseudomonadota</taxon>
        <taxon>Alphaproteobacteria</taxon>
        <taxon>Hyphomicrobiales</taxon>
        <taxon>Phyllobacteriaceae</taxon>
        <taxon>Aquamicrobium</taxon>
    </lineage>
</organism>
<dbReference type="PANTHER" id="PTHR47870">
    <property type="entry name" value="CYTOCHROME C-TYPE BIOGENESIS PROTEIN CCMH"/>
    <property type="match status" value="1"/>
</dbReference>
<dbReference type="Proteomes" id="UP000601789">
    <property type="component" value="Unassembled WGS sequence"/>
</dbReference>
<keyword evidence="2" id="KW-0677">Repeat</keyword>
<comment type="caution">
    <text evidence="6">The sequence shown here is derived from an EMBL/GenBank/DDBJ whole genome shotgun (WGS) entry which is preliminary data.</text>
</comment>
<evidence type="ECO:0000256" key="4">
    <source>
        <dbReference type="ARBA" id="ARBA00022803"/>
    </source>
</evidence>